<feature type="region of interest" description="Disordered" evidence="10">
    <location>
        <begin position="864"/>
        <end position="903"/>
    </location>
</feature>
<feature type="disulfide bond" evidence="9">
    <location>
        <begin position="311"/>
        <end position="320"/>
    </location>
</feature>
<keyword evidence="6" id="KW-0832">Ubl conjugation</keyword>
<evidence type="ECO:0000256" key="10">
    <source>
        <dbReference type="SAM" id="MobiDB-lite"/>
    </source>
</evidence>
<dbReference type="PROSITE" id="PS50026">
    <property type="entry name" value="EGF_3"/>
    <property type="match status" value="5"/>
</dbReference>
<feature type="transmembrane region" description="Helical" evidence="11">
    <location>
        <begin position="822"/>
        <end position="848"/>
    </location>
</feature>
<evidence type="ECO:0000256" key="7">
    <source>
        <dbReference type="ARBA" id="ARBA00023157"/>
    </source>
</evidence>
<dbReference type="EMBL" id="JAKKPZ010000005">
    <property type="protein sequence ID" value="KAI1720480.1"/>
    <property type="molecule type" value="Genomic_DNA"/>
</dbReference>
<dbReference type="SMART" id="SM00181">
    <property type="entry name" value="EGF"/>
    <property type="match status" value="8"/>
</dbReference>
<keyword evidence="8" id="KW-0325">Glycoprotein</keyword>
<dbReference type="InterPro" id="IPR001774">
    <property type="entry name" value="DSL"/>
</dbReference>
<proteinExistence type="predicted"/>
<dbReference type="GO" id="GO:0016020">
    <property type="term" value="C:membrane"/>
    <property type="evidence" value="ECO:0007669"/>
    <property type="project" value="UniProtKB-SubCell"/>
</dbReference>
<dbReference type="Gene3D" id="2.10.25.10">
    <property type="entry name" value="Laminin"/>
    <property type="match status" value="7"/>
</dbReference>
<keyword evidence="15" id="KW-1185">Reference proteome</keyword>
<dbReference type="PROSITE" id="PS00010">
    <property type="entry name" value="ASX_HYDROXYL"/>
    <property type="match status" value="2"/>
</dbReference>
<feature type="compositionally biased region" description="Basic and acidic residues" evidence="10">
    <location>
        <begin position="864"/>
        <end position="874"/>
    </location>
</feature>
<dbReference type="Gene3D" id="2.10.25.140">
    <property type="match status" value="1"/>
</dbReference>
<accession>A0AAD4NCX9</accession>
<dbReference type="FunFam" id="2.10.25.10:FF:000294">
    <property type="entry name" value="Delta-like protein"/>
    <property type="match status" value="1"/>
</dbReference>
<feature type="domain" description="EGF-like" evidence="13">
    <location>
        <begin position="323"/>
        <end position="364"/>
    </location>
</feature>
<comment type="caution">
    <text evidence="9">Lacks conserved residue(s) required for the propagation of feature annotation.</text>
</comment>
<dbReference type="Proteomes" id="UP001201812">
    <property type="component" value="Unassembled WGS sequence"/>
</dbReference>
<comment type="caution">
    <text evidence="14">The sequence shown here is derived from an EMBL/GenBank/DDBJ whole genome shotgun (WGS) entry which is preliminary data.</text>
</comment>
<keyword evidence="4" id="KW-0677">Repeat</keyword>
<dbReference type="SMART" id="SM00179">
    <property type="entry name" value="EGF_CA"/>
    <property type="match status" value="5"/>
</dbReference>
<feature type="disulfide bond" evidence="9">
    <location>
        <begin position="459"/>
        <end position="468"/>
    </location>
</feature>
<feature type="compositionally biased region" description="Basic and acidic residues" evidence="10">
    <location>
        <begin position="594"/>
        <end position="604"/>
    </location>
</feature>
<keyword evidence="11" id="KW-0812">Transmembrane</keyword>
<evidence type="ECO:0000313" key="15">
    <source>
        <dbReference type="Proteomes" id="UP001201812"/>
    </source>
</evidence>
<dbReference type="InterPro" id="IPR000152">
    <property type="entry name" value="EGF-type_Asp/Asn_hydroxyl_site"/>
</dbReference>
<dbReference type="PROSITE" id="PS01187">
    <property type="entry name" value="EGF_CA"/>
    <property type="match status" value="1"/>
</dbReference>
<evidence type="ECO:0000256" key="4">
    <source>
        <dbReference type="ARBA" id="ARBA00022737"/>
    </source>
</evidence>
<dbReference type="CDD" id="cd00054">
    <property type="entry name" value="EGF_CA"/>
    <property type="match status" value="5"/>
</dbReference>
<name>A0AAD4NCX9_9BILA</name>
<dbReference type="PANTHER" id="PTHR24049:SF22">
    <property type="entry name" value="DROSOPHILA CRUMBS HOMOLOG"/>
    <property type="match status" value="1"/>
</dbReference>
<dbReference type="InterPro" id="IPR001881">
    <property type="entry name" value="EGF-like_Ca-bd_dom"/>
</dbReference>
<evidence type="ECO:0000256" key="6">
    <source>
        <dbReference type="ARBA" id="ARBA00022843"/>
    </source>
</evidence>
<keyword evidence="5" id="KW-0221">Differentiation</keyword>
<protein>
    <submittedName>
        <fullName evidence="14">EGF-like domain-containing protein</fullName>
    </submittedName>
</protein>
<dbReference type="PROSITE" id="PS01186">
    <property type="entry name" value="EGF_2"/>
    <property type="match status" value="5"/>
</dbReference>
<dbReference type="PROSITE" id="PS00022">
    <property type="entry name" value="EGF_1"/>
    <property type="match status" value="6"/>
</dbReference>
<feature type="domain" description="EGF-like" evidence="13">
    <location>
        <begin position="430"/>
        <end position="469"/>
    </location>
</feature>
<dbReference type="SUPFAM" id="SSF57196">
    <property type="entry name" value="EGF/Laminin"/>
    <property type="match status" value="5"/>
</dbReference>
<dbReference type="FunFam" id="2.10.25.10:FF:000006">
    <property type="entry name" value="Versican core protein-like isoform 1"/>
    <property type="match status" value="1"/>
</dbReference>
<keyword evidence="3 12" id="KW-0732">Signal</keyword>
<feature type="domain" description="EGF-like" evidence="13">
    <location>
        <begin position="741"/>
        <end position="777"/>
    </location>
</feature>
<dbReference type="PANTHER" id="PTHR24049">
    <property type="entry name" value="CRUMBS FAMILY MEMBER"/>
    <property type="match status" value="1"/>
</dbReference>
<organism evidence="14 15">
    <name type="scientific">Ditylenchus destructor</name>
    <dbReference type="NCBI Taxonomy" id="166010"/>
    <lineage>
        <taxon>Eukaryota</taxon>
        <taxon>Metazoa</taxon>
        <taxon>Ecdysozoa</taxon>
        <taxon>Nematoda</taxon>
        <taxon>Chromadorea</taxon>
        <taxon>Rhabditida</taxon>
        <taxon>Tylenchina</taxon>
        <taxon>Tylenchomorpha</taxon>
        <taxon>Sphaerularioidea</taxon>
        <taxon>Anguinidae</taxon>
        <taxon>Anguininae</taxon>
        <taxon>Ditylenchus</taxon>
    </lineage>
</organism>
<reference evidence="14" key="1">
    <citation type="submission" date="2022-01" db="EMBL/GenBank/DDBJ databases">
        <title>Genome Sequence Resource for Two Populations of Ditylenchus destructor, the Migratory Endoparasitic Phytonematode.</title>
        <authorList>
            <person name="Zhang H."/>
            <person name="Lin R."/>
            <person name="Xie B."/>
        </authorList>
    </citation>
    <scope>NUCLEOTIDE SEQUENCE</scope>
    <source>
        <strain evidence="14">BazhouSP</strain>
    </source>
</reference>
<dbReference type="AlphaFoldDB" id="A0AAD4NCX9"/>
<gene>
    <name evidence="14" type="ORF">DdX_04712</name>
</gene>
<dbReference type="InterPro" id="IPR000742">
    <property type="entry name" value="EGF"/>
</dbReference>
<dbReference type="InterPro" id="IPR051022">
    <property type="entry name" value="Notch_Cell-Fate_Det"/>
</dbReference>
<dbReference type="GO" id="GO:0007154">
    <property type="term" value="P:cell communication"/>
    <property type="evidence" value="ECO:0007669"/>
    <property type="project" value="InterPro"/>
</dbReference>
<dbReference type="Pfam" id="PF01414">
    <property type="entry name" value="DSL"/>
    <property type="match status" value="1"/>
</dbReference>
<keyword evidence="7 9" id="KW-1015">Disulfide bond</keyword>
<feature type="signal peptide" evidence="12">
    <location>
        <begin position="1"/>
        <end position="20"/>
    </location>
</feature>
<dbReference type="SMART" id="SM00051">
    <property type="entry name" value="DSL"/>
    <property type="match status" value="1"/>
</dbReference>
<feature type="chain" id="PRO_5041897621" evidence="12">
    <location>
        <begin position="21"/>
        <end position="1013"/>
    </location>
</feature>
<evidence type="ECO:0000256" key="3">
    <source>
        <dbReference type="ARBA" id="ARBA00022729"/>
    </source>
</evidence>
<dbReference type="GO" id="GO:0030154">
    <property type="term" value="P:cell differentiation"/>
    <property type="evidence" value="ECO:0007669"/>
    <property type="project" value="UniProtKB-KW"/>
</dbReference>
<feature type="domain" description="EGF-like" evidence="13">
    <location>
        <begin position="471"/>
        <end position="507"/>
    </location>
</feature>
<dbReference type="GO" id="GO:0005509">
    <property type="term" value="F:calcium ion binding"/>
    <property type="evidence" value="ECO:0007669"/>
    <property type="project" value="InterPro"/>
</dbReference>
<evidence type="ECO:0000256" key="11">
    <source>
        <dbReference type="SAM" id="Phobius"/>
    </source>
</evidence>
<keyword evidence="11" id="KW-0472">Membrane</keyword>
<evidence type="ECO:0000259" key="13">
    <source>
        <dbReference type="PROSITE" id="PS50026"/>
    </source>
</evidence>
<evidence type="ECO:0000256" key="12">
    <source>
        <dbReference type="SAM" id="SignalP"/>
    </source>
</evidence>
<dbReference type="FunFam" id="2.10.25.10:FF:000246">
    <property type="entry name" value="EGF-like repeat and discoidin I-like domain-containing protein 3"/>
    <property type="match status" value="1"/>
</dbReference>
<evidence type="ECO:0000256" key="2">
    <source>
        <dbReference type="ARBA" id="ARBA00022536"/>
    </source>
</evidence>
<evidence type="ECO:0000313" key="14">
    <source>
        <dbReference type="EMBL" id="KAI1720480.1"/>
    </source>
</evidence>
<keyword evidence="2 9" id="KW-0245">EGF-like domain</keyword>
<evidence type="ECO:0000256" key="5">
    <source>
        <dbReference type="ARBA" id="ARBA00022782"/>
    </source>
</evidence>
<dbReference type="InterPro" id="IPR013032">
    <property type="entry name" value="EGF-like_CS"/>
</dbReference>
<evidence type="ECO:0000256" key="8">
    <source>
        <dbReference type="ARBA" id="ARBA00023180"/>
    </source>
</evidence>
<evidence type="ECO:0000256" key="1">
    <source>
        <dbReference type="ARBA" id="ARBA00022473"/>
    </source>
</evidence>
<feature type="domain" description="EGF-like" evidence="13">
    <location>
        <begin position="283"/>
        <end position="321"/>
    </location>
</feature>
<dbReference type="InterPro" id="IPR018097">
    <property type="entry name" value="EGF_Ca-bd_CS"/>
</dbReference>
<dbReference type="Pfam" id="PF12661">
    <property type="entry name" value="hEGF"/>
    <property type="match status" value="1"/>
</dbReference>
<feature type="disulfide bond" evidence="9">
    <location>
        <begin position="767"/>
        <end position="776"/>
    </location>
</feature>
<evidence type="ECO:0000256" key="9">
    <source>
        <dbReference type="PROSITE-ProRule" id="PRU00076"/>
    </source>
</evidence>
<keyword evidence="11" id="KW-1133">Transmembrane helix</keyword>
<feature type="transmembrane region" description="Helical" evidence="11">
    <location>
        <begin position="552"/>
        <end position="578"/>
    </location>
</feature>
<keyword evidence="1" id="KW-0217">Developmental protein</keyword>
<feature type="region of interest" description="Disordered" evidence="10">
    <location>
        <begin position="594"/>
        <end position="633"/>
    </location>
</feature>
<sequence length="1013" mass="112688">MQHKLVAQLILFIFSTQIMQIKCGGQLELQLENRQPSPSSSDTNVRTNDLASFCDRRLFGGCIMKICAREFRWKLDTNAEAAIVVDKNSSIVDRQAVMRSRCKYGDGIMNFAANDAVCELIRSEYHRPADGSWVSFPICVNSSSQQNGEKPNSDSQSSVNDASQIFELRYRVQCRENFYGPNCDVRCEVNDWERKLGHFECSPIDGAKRCQENWTGQACNLSKKCDCVHGRCEPGTNKCTCDKGWQGDKCNQCKKYERCQGHCVTPWQCLCPEGRGGKNCDIDLTYCVKHEPCQNDGRCQNHENGSYSCTCTPGFTGTNCEIRMNNCDQSPCHNGGKCINSPKNPQGFRCECPTGGEIFGRFCQVRIRPKSGCTERPCQNGGSCLPTSVAISNNLPARTSYAALPLESNFPVGFQCLCAKGWIGLMCDTPSDWCSPGSCFNGGSCEENPNSELGYICHCRMGFAGTRCEWNIDDCRDNPCQNKGICVDDINGFRCKCASGFDGDLCEYAVSKSLSSTAYITSPELEHSSPNTENPTRKEYTMQTPNRDFDDWLFFSKLLLAAVGILILLVVLLLLVFVNPKRLMAKLSNRCGEETNKLPHDKSLKPQSGLDSFTHPPKQSVPLCPPKSSMPSTPPIAIKAKDSSESFYYTEERYVAEPSLRPGPEASRRLYSHLRLKQSNVADTADDPIKCRDKENAIFVSLASSCPHIPGGAQKEVELLYPIRTPECETSSLDDSSNFYEELKTQQHPCQNKGICVDDINGFRCKCASGFDGDLCEYAVSKSLSSTAYITSPELEHSSPNTENPTRKEYTMQTPNRDFDDWLFFSKLLLAAVGILILLVVLLLLVFVNPKRLMAKLSNRCGEETNKLPHDKSLKPQSGLDSFTHPPKQSVPLCPPKSSMPSTPPIAIKAKDSSESFYYTEERYVAEPSLRPGPEASRRLYSHLRLKQSNVADTADDPIKCRDKENAIFVSLASSCPHIPGGAQKEVELLYPIRTPECETSSLDDSSNFYEEL</sequence>
<dbReference type="Pfam" id="PF00008">
    <property type="entry name" value="EGF"/>
    <property type="match status" value="3"/>
</dbReference>
<feature type="disulfide bond" evidence="9">
    <location>
        <begin position="497"/>
        <end position="506"/>
    </location>
</feature>